<dbReference type="Proteomes" id="UP000663828">
    <property type="component" value="Unassembled WGS sequence"/>
</dbReference>
<evidence type="ECO:0000313" key="4">
    <source>
        <dbReference type="Proteomes" id="UP000663852"/>
    </source>
</evidence>
<evidence type="ECO:0000313" key="3">
    <source>
        <dbReference type="Proteomes" id="UP000663828"/>
    </source>
</evidence>
<organism evidence="2 4">
    <name type="scientific">Adineta ricciae</name>
    <name type="common">Rotifer</name>
    <dbReference type="NCBI Taxonomy" id="249248"/>
    <lineage>
        <taxon>Eukaryota</taxon>
        <taxon>Metazoa</taxon>
        <taxon>Spiralia</taxon>
        <taxon>Gnathifera</taxon>
        <taxon>Rotifera</taxon>
        <taxon>Eurotatoria</taxon>
        <taxon>Bdelloidea</taxon>
        <taxon>Adinetida</taxon>
        <taxon>Adinetidae</taxon>
        <taxon>Adineta</taxon>
    </lineage>
</organism>
<sequence length="114" mass="12507">MSTVPYADPQLANFPPSFDIARRDDFFGFSNAMEAINSITPQQTNPDGTAQHPTQIVTVSGGAIPLEVALESSGGTFFDLRAPNDIFADMDARLNRQREHVLNSPQLSNMLRNI</sequence>
<evidence type="ECO:0000313" key="2">
    <source>
        <dbReference type="EMBL" id="CAF0972225.1"/>
    </source>
</evidence>
<dbReference type="Proteomes" id="UP000663852">
    <property type="component" value="Unassembled WGS sequence"/>
</dbReference>
<name>A0A814EPD8_ADIRI</name>
<accession>A0A814EPD8</accession>
<dbReference type="EMBL" id="CAJNOJ010000053">
    <property type="protein sequence ID" value="CAF0972225.1"/>
    <property type="molecule type" value="Genomic_DNA"/>
</dbReference>
<reference evidence="2" key="1">
    <citation type="submission" date="2021-02" db="EMBL/GenBank/DDBJ databases">
        <authorList>
            <person name="Nowell W R."/>
        </authorList>
    </citation>
    <scope>NUCLEOTIDE SEQUENCE</scope>
</reference>
<comment type="caution">
    <text evidence="2">The sequence shown here is derived from an EMBL/GenBank/DDBJ whole genome shotgun (WGS) entry which is preliminary data.</text>
</comment>
<evidence type="ECO:0000313" key="1">
    <source>
        <dbReference type="EMBL" id="CAF0969365.1"/>
    </source>
</evidence>
<keyword evidence="3" id="KW-1185">Reference proteome</keyword>
<dbReference type="AlphaFoldDB" id="A0A814EPD8"/>
<protein>
    <submittedName>
        <fullName evidence="2">Uncharacterized protein</fullName>
    </submittedName>
</protein>
<dbReference type="EMBL" id="CAJNOR010000638">
    <property type="protein sequence ID" value="CAF0969365.1"/>
    <property type="molecule type" value="Genomic_DNA"/>
</dbReference>
<proteinExistence type="predicted"/>
<dbReference type="OrthoDB" id="9986145at2759"/>
<gene>
    <name evidence="2" type="ORF">EDS130_LOCUS13430</name>
    <name evidence="1" type="ORF">XAT740_LOCUS11581</name>
</gene>